<sequence length="316" mass="36596">MICFCSCHILYSCDITYCFLTQDVKEKNAAKAKLRRLCEDKAKHGEAPKLQVPAWLHKEWKQRDHLEMAMEYRDCGFDKEKFIKLRERTVTNEENHKSTVAVGWYSKEDMLKVLHWNAKKIAGAVKICEQDPLHLIRTEKGNCEYGGEEEYYVTTRETGALEQNRLKKDERKEITKDDSEEPMPEVKLDRLNKDKQRLLASQSSAAMRSKEIFTKHCDSVLQKTAKLRSLQSDLAKHYDNTDEVVRKSIKALDMDIGKLDDSYNKLTEVMAEGERDDYAGGCLGSKPCAKAVQNEAKIRPWNAKRHFKKIAKQEQD</sequence>
<accession>A0A9P1GGZ3</accession>
<name>A0A9P1GGZ3_9DINO</name>
<organism evidence="1">
    <name type="scientific">Cladocopium goreaui</name>
    <dbReference type="NCBI Taxonomy" id="2562237"/>
    <lineage>
        <taxon>Eukaryota</taxon>
        <taxon>Sar</taxon>
        <taxon>Alveolata</taxon>
        <taxon>Dinophyceae</taxon>
        <taxon>Suessiales</taxon>
        <taxon>Symbiodiniaceae</taxon>
        <taxon>Cladocopium</taxon>
    </lineage>
</organism>
<protein>
    <submittedName>
        <fullName evidence="1">Uncharacterized protein</fullName>
    </submittedName>
</protein>
<gene>
    <name evidence="1" type="ORF">C1SCF055_LOCUS35461</name>
</gene>
<evidence type="ECO:0000313" key="1">
    <source>
        <dbReference type="EMBL" id="CAI4010167.1"/>
    </source>
</evidence>
<dbReference type="EMBL" id="CAMXCT030004730">
    <property type="protein sequence ID" value="CAL4797479.1"/>
    <property type="molecule type" value="Genomic_DNA"/>
</dbReference>
<dbReference type="Proteomes" id="UP001152797">
    <property type="component" value="Unassembled WGS sequence"/>
</dbReference>
<evidence type="ECO:0000313" key="3">
    <source>
        <dbReference type="Proteomes" id="UP001152797"/>
    </source>
</evidence>
<evidence type="ECO:0000313" key="2">
    <source>
        <dbReference type="EMBL" id="CAL1163542.1"/>
    </source>
</evidence>
<keyword evidence="3" id="KW-1185">Reference proteome</keyword>
<comment type="caution">
    <text evidence="1">The sequence shown here is derived from an EMBL/GenBank/DDBJ whole genome shotgun (WGS) entry which is preliminary data.</text>
</comment>
<reference evidence="1" key="1">
    <citation type="submission" date="2022-10" db="EMBL/GenBank/DDBJ databases">
        <authorList>
            <person name="Chen Y."/>
            <person name="Dougan E. K."/>
            <person name="Chan C."/>
            <person name="Rhodes N."/>
            <person name="Thang M."/>
        </authorList>
    </citation>
    <scope>NUCLEOTIDE SEQUENCE</scope>
</reference>
<dbReference type="EMBL" id="CAMXCT020004730">
    <property type="protein sequence ID" value="CAL1163542.1"/>
    <property type="molecule type" value="Genomic_DNA"/>
</dbReference>
<reference evidence="2" key="2">
    <citation type="submission" date="2024-04" db="EMBL/GenBank/DDBJ databases">
        <authorList>
            <person name="Chen Y."/>
            <person name="Shah S."/>
            <person name="Dougan E. K."/>
            <person name="Thang M."/>
            <person name="Chan C."/>
        </authorList>
    </citation>
    <scope>NUCLEOTIDE SEQUENCE [LARGE SCALE GENOMIC DNA]</scope>
</reference>
<dbReference type="AlphaFoldDB" id="A0A9P1GGZ3"/>
<dbReference type="EMBL" id="CAMXCT010004730">
    <property type="protein sequence ID" value="CAI4010167.1"/>
    <property type="molecule type" value="Genomic_DNA"/>
</dbReference>
<proteinExistence type="predicted"/>